<sequence length="1081" mass="124902">MIISQNNPLAEFDLYELEQLAFHFKKTPYKQELHEILSLTTEKGQHAYLEALESAVESAVCANSFLEKHRKDSFLENIIAAWEEAEREYINGEYLSKSKAIALQLRYALIMSSFRTFTNDYSDELLVFLAKNKHWKAEQCLAYISQRRNEDQELEILAKITPYYPDKLLPNVLKLAESIDSNSKVWAIIELLNYFPENQRLKQLCLDSLSLINDLDDQVGALTRIAKAIPDSDDILLSALEKVNNIEEESERVSALEQIASVVPKSLVVITEILRAIKELPDLSLQVESFEKVLPYIDDVFFPEFVTEFYNEFLGKIDFDQDFDQENIYDIYLVSQMVNTLSIEIFNRKPEERFNIFAQALSMVSLIPEPKHKAKALIQIGPYLPEELIRDYLAISNDIENEESVLVLFAIYQHLPDNSLPDILELLLRLPRVDGVEAEIQEGFETFFRISEFIKSLVKIPALPVEVWSQLLDVIKVFPNKFWIYYFFNEIAHLLPDELQEKTREVANGIDEISIKGLTLEIVAKRYPEILPDVLNFVYANNHGSSLASRLKGLAIAYSDNQELLNQALNEIRIITDHKDKTEHLVELALNFTHLVPEALECVKRQKEEIWRNQNLNKLIPVASADLLDEILVTARAINYDHLAFLTVIKNLIVHAPQEFTPEIFDLFSTLYEDSDKQEALCLFCPYLPIDLFPLFLNEIDKIHDEYYKCQALQEVIISLKGQILPKYLTEILLIVRSFKKPKFRAKLLKKIANFAPDVWSEAVRDVRLIENVSEKVKALTEFLSFSPSMRQEMLEIALGIEDRVKRALALVELVPYEQSNQLINDIFQIVNDISDMNGKERVLEKLLPYLSNSVRQQLLPKVLELTLLNKDNKAVINTGIVLPYLSSNLFEQLLDDLEQRNFTDDSEKKNFIMKFNFGAFAEYVPEKLMIRTLKLFSENGREQVAYEKIAPRLPETFKSEALDIALGIKKQYIKTEVLKILARVLPENLILRTLEAVASMEGISQEERALLCSFIVPEIVGNHAEYFYYLWRAIISSYSYNRQSLLEEINNLIPIMKQLWGDEVITEAIQTVKWVLYTFP</sequence>
<name>A0A2Z6UPU3_MICAE</name>
<comment type="caution">
    <text evidence="1">The sequence shown here is derived from an EMBL/GenBank/DDBJ whole genome shotgun (WGS) entry which is preliminary data.</text>
</comment>
<dbReference type="RefSeq" id="WP_110579639.1">
    <property type="nucleotide sequence ID" value="NZ_BDSG01000069.1"/>
</dbReference>
<dbReference type="AlphaFoldDB" id="A0A2Z6UPU3"/>
<gene>
    <name evidence="1" type="ORF">MSj_02815</name>
</gene>
<protein>
    <submittedName>
        <fullName evidence="1">Uncharacterized protein</fullName>
    </submittedName>
</protein>
<evidence type="ECO:0000313" key="1">
    <source>
        <dbReference type="EMBL" id="GBL11312.1"/>
    </source>
</evidence>
<evidence type="ECO:0000313" key="2">
    <source>
        <dbReference type="Proteomes" id="UP000248272"/>
    </source>
</evidence>
<proteinExistence type="predicted"/>
<dbReference type="Proteomes" id="UP000248272">
    <property type="component" value="Unassembled WGS sequence"/>
</dbReference>
<organism evidence="1 2">
    <name type="scientific">Microcystis aeruginosa Sj</name>
    <dbReference type="NCBI Taxonomy" id="1979544"/>
    <lineage>
        <taxon>Bacteria</taxon>
        <taxon>Bacillati</taxon>
        <taxon>Cyanobacteriota</taxon>
        <taxon>Cyanophyceae</taxon>
        <taxon>Oscillatoriophycideae</taxon>
        <taxon>Chroococcales</taxon>
        <taxon>Microcystaceae</taxon>
        <taxon>Microcystis</taxon>
    </lineage>
</organism>
<accession>A0A2Z6UPU3</accession>
<reference evidence="1 2" key="1">
    <citation type="journal article" date="2018" name="Front. Microbiol.">
        <title>Adaptation of the Freshwater Bloom-Forming Cyanobacterium Microcystis aeruginosa to Brackish Water Is Driven by Recent Horizontal Transfer of Sucrose Genes.</title>
        <authorList>
            <person name="Tanabe Y."/>
            <person name="Hodoki Y."/>
            <person name="Sano T."/>
            <person name="Tada K."/>
            <person name="Watanabe M.M."/>
        </authorList>
    </citation>
    <scope>NUCLEOTIDE SEQUENCE [LARGE SCALE GENOMIC DNA]</scope>
    <source>
        <strain evidence="1 2">Sj</strain>
    </source>
</reference>
<dbReference type="EMBL" id="BDSG01000069">
    <property type="protein sequence ID" value="GBL11312.1"/>
    <property type="molecule type" value="Genomic_DNA"/>
</dbReference>